<organism evidence="1">
    <name type="scientific">marine metagenome</name>
    <dbReference type="NCBI Taxonomy" id="408172"/>
    <lineage>
        <taxon>unclassified sequences</taxon>
        <taxon>metagenomes</taxon>
        <taxon>ecological metagenomes</taxon>
    </lineage>
</organism>
<proteinExistence type="predicted"/>
<reference evidence="1" key="1">
    <citation type="submission" date="2018-05" db="EMBL/GenBank/DDBJ databases">
        <authorList>
            <person name="Lanie J.A."/>
            <person name="Ng W.-L."/>
            <person name="Kazmierczak K.M."/>
            <person name="Andrzejewski T.M."/>
            <person name="Davidsen T.M."/>
            <person name="Wayne K.J."/>
            <person name="Tettelin H."/>
            <person name="Glass J.I."/>
            <person name="Rusch D."/>
            <person name="Podicherti R."/>
            <person name="Tsui H.-C.T."/>
            <person name="Winkler M.E."/>
        </authorList>
    </citation>
    <scope>NUCLEOTIDE SEQUENCE</scope>
</reference>
<gene>
    <name evidence="1" type="ORF">METZ01_LOCUS307834</name>
</gene>
<dbReference type="EMBL" id="UINC01097349">
    <property type="protein sequence ID" value="SVC54980.1"/>
    <property type="molecule type" value="Genomic_DNA"/>
</dbReference>
<evidence type="ECO:0000313" key="1">
    <source>
        <dbReference type="EMBL" id="SVC54980.1"/>
    </source>
</evidence>
<protein>
    <submittedName>
        <fullName evidence="1">Uncharacterized protein</fullName>
    </submittedName>
</protein>
<name>A0A382N2G5_9ZZZZ</name>
<accession>A0A382N2G5</accession>
<dbReference type="AlphaFoldDB" id="A0A382N2G5"/>
<feature type="non-terminal residue" evidence="1">
    <location>
        <position position="68"/>
    </location>
</feature>
<sequence length="68" mass="7999">MPYDRRPTPPAFTPSEGVGKRKKRFFIQTSEGLIESYFWNGIELPVKVHEWHDERFPPAPQKTGRGHY</sequence>